<accession>A0A5N3PEA2</accession>
<keyword evidence="1" id="KW-0805">Transcription regulation</keyword>
<dbReference type="PANTHER" id="PTHR30514:SF1">
    <property type="entry name" value="HTH-TYPE TRANSCRIPTIONAL REGULATOR HEXR-RELATED"/>
    <property type="match status" value="1"/>
</dbReference>
<keyword evidence="3" id="KW-0804">Transcription</keyword>
<feature type="domain" description="HTH rpiR-type" evidence="4">
    <location>
        <begin position="1"/>
        <end position="77"/>
    </location>
</feature>
<dbReference type="Proteomes" id="UP000325684">
    <property type="component" value="Unassembled WGS sequence"/>
</dbReference>
<keyword evidence="7" id="KW-1185">Reference proteome</keyword>
<dbReference type="InterPro" id="IPR047640">
    <property type="entry name" value="RpiR-like"/>
</dbReference>
<evidence type="ECO:0000313" key="7">
    <source>
        <dbReference type="Proteomes" id="UP000325684"/>
    </source>
</evidence>
<dbReference type="CDD" id="cd05013">
    <property type="entry name" value="SIS_RpiR"/>
    <property type="match status" value="1"/>
</dbReference>
<name>A0A5N3PEA2_9HYPH</name>
<keyword evidence="2" id="KW-0238">DNA-binding</keyword>
<evidence type="ECO:0000313" key="6">
    <source>
        <dbReference type="EMBL" id="KAB0268072.1"/>
    </source>
</evidence>
<dbReference type="PROSITE" id="PS51464">
    <property type="entry name" value="SIS"/>
    <property type="match status" value="1"/>
</dbReference>
<dbReference type="EMBL" id="VCMV01000009">
    <property type="protein sequence ID" value="KAB0268072.1"/>
    <property type="molecule type" value="Genomic_DNA"/>
</dbReference>
<dbReference type="Pfam" id="PF01380">
    <property type="entry name" value="SIS"/>
    <property type="match status" value="1"/>
</dbReference>
<evidence type="ECO:0000256" key="1">
    <source>
        <dbReference type="ARBA" id="ARBA00023015"/>
    </source>
</evidence>
<dbReference type="InterPro" id="IPR046348">
    <property type="entry name" value="SIS_dom_sf"/>
</dbReference>
<organism evidence="6 7">
    <name type="scientific">Microvirga brassicacearum</name>
    <dbReference type="NCBI Taxonomy" id="2580413"/>
    <lineage>
        <taxon>Bacteria</taxon>
        <taxon>Pseudomonadati</taxon>
        <taxon>Pseudomonadota</taxon>
        <taxon>Alphaproteobacteria</taxon>
        <taxon>Hyphomicrobiales</taxon>
        <taxon>Methylobacteriaceae</taxon>
        <taxon>Microvirga</taxon>
    </lineage>
</organism>
<gene>
    <name evidence="6" type="ORF">FEZ63_06760</name>
</gene>
<feature type="domain" description="SIS" evidence="5">
    <location>
        <begin position="124"/>
        <end position="260"/>
    </location>
</feature>
<dbReference type="Pfam" id="PF01418">
    <property type="entry name" value="HTH_6"/>
    <property type="match status" value="1"/>
</dbReference>
<protein>
    <submittedName>
        <fullName evidence="6">MurR/RpiR family transcriptional regulator</fullName>
    </submittedName>
</protein>
<sequence length="290" mass="31318">MTILERIRQRYPTMTGALRAFADLVLAEPVNVARMSSHAAAKTIGVSVATANRFARAIGFETYPTFRANLIQSFASAYEPVKRLEREISKASTSYEIVVSCLREDIANLEQTIAMFDEMTCRQAVELIIAANRIFVVGFDNGAALAQVLANGLLQLKDNVARVSNGDGGLGVVRHLSRFDASDLVIAIAFPRYIKDTISLAALAKSREIPVLAITDTHHSPLAALAQVSLYACSERHFASVSNAAALSLIESLLAAVSHRTPASVQRAETFTSCALPWIEVGRADAGQKQ</sequence>
<dbReference type="InterPro" id="IPR000281">
    <property type="entry name" value="HTH_RpiR"/>
</dbReference>
<dbReference type="SUPFAM" id="SSF53697">
    <property type="entry name" value="SIS domain"/>
    <property type="match status" value="1"/>
</dbReference>
<proteinExistence type="predicted"/>
<dbReference type="GO" id="GO:1901135">
    <property type="term" value="P:carbohydrate derivative metabolic process"/>
    <property type="evidence" value="ECO:0007669"/>
    <property type="project" value="InterPro"/>
</dbReference>
<dbReference type="SUPFAM" id="SSF46689">
    <property type="entry name" value="Homeodomain-like"/>
    <property type="match status" value="1"/>
</dbReference>
<dbReference type="PANTHER" id="PTHR30514">
    <property type="entry name" value="GLUCOKINASE"/>
    <property type="match status" value="1"/>
</dbReference>
<comment type="caution">
    <text evidence="6">The sequence shown here is derived from an EMBL/GenBank/DDBJ whole genome shotgun (WGS) entry which is preliminary data.</text>
</comment>
<dbReference type="OrthoDB" id="9814676at2"/>
<evidence type="ECO:0000259" key="5">
    <source>
        <dbReference type="PROSITE" id="PS51464"/>
    </source>
</evidence>
<dbReference type="GO" id="GO:0003700">
    <property type="term" value="F:DNA-binding transcription factor activity"/>
    <property type="evidence" value="ECO:0007669"/>
    <property type="project" value="InterPro"/>
</dbReference>
<evidence type="ECO:0000256" key="3">
    <source>
        <dbReference type="ARBA" id="ARBA00023163"/>
    </source>
</evidence>
<evidence type="ECO:0000259" key="4">
    <source>
        <dbReference type="PROSITE" id="PS51071"/>
    </source>
</evidence>
<dbReference type="InterPro" id="IPR036388">
    <property type="entry name" value="WH-like_DNA-bd_sf"/>
</dbReference>
<evidence type="ECO:0000256" key="2">
    <source>
        <dbReference type="ARBA" id="ARBA00023125"/>
    </source>
</evidence>
<dbReference type="InterPro" id="IPR001347">
    <property type="entry name" value="SIS_dom"/>
</dbReference>
<reference evidence="6 7" key="1">
    <citation type="journal article" date="2019" name="Microorganisms">
        <title>Genome Insights into the Novel Species Microvirga brassicacearum, a Rapeseed Endophyte with Biotechnological Potential.</title>
        <authorList>
            <person name="Jimenez-Gomez A."/>
            <person name="Saati-Santamaria Z."/>
            <person name="Igual J.M."/>
            <person name="Rivas R."/>
            <person name="Mateos P.F."/>
            <person name="Garcia-Fraile P."/>
        </authorList>
    </citation>
    <scope>NUCLEOTIDE SEQUENCE [LARGE SCALE GENOMIC DNA]</scope>
    <source>
        <strain evidence="6 7">CDVBN77</strain>
    </source>
</reference>
<dbReference type="AlphaFoldDB" id="A0A5N3PEA2"/>
<dbReference type="Gene3D" id="3.40.50.10490">
    <property type="entry name" value="Glucose-6-phosphate isomerase like protein, domain 1"/>
    <property type="match status" value="1"/>
</dbReference>
<dbReference type="Gene3D" id="1.10.10.10">
    <property type="entry name" value="Winged helix-like DNA-binding domain superfamily/Winged helix DNA-binding domain"/>
    <property type="match status" value="1"/>
</dbReference>
<dbReference type="InterPro" id="IPR009057">
    <property type="entry name" value="Homeodomain-like_sf"/>
</dbReference>
<dbReference type="InterPro" id="IPR035472">
    <property type="entry name" value="RpiR-like_SIS"/>
</dbReference>
<dbReference type="GO" id="GO:0097367">
    <property type="term" value="F:carbohydrate derivative binding"/>
    <property type="evidence" value="ECO:0007669"/>
    <property type="project" value="InterPro"/>
</dbReference>
<dbReference type="PROSITE" id="PS51071">
    <property type="entry name" value="HTH_RPIR"/>
    <property type="match status" value="1"/>
</dbReference>
<dbReference type="GO" id="GO:0003677">
    <property type="term" value="F:DNA binding"/>
    <property type="evidence" value="ECO:0007669"/>
    <property type="project" value="UniProtKB-KW"/>
</dbReference>